<evidence type="ECO:0000313" key="1">
    <source>
        <dbReference type="EMBL" id="KAJ4429949.1"/>
    </source>
</evidence>
<dbReference type="Gene3D" id="3.30.420.10">
    <property type="entry name" value="Ribonuclease H-like superfamily/Ribonuclease H"/>
    <property type="match status" value="1"/>
</dbReference>
<sequence length="94" mass="10675">MPCPSQTSRFSVPNYVSDPEHQYGTIIVVAPRHVLCEIFRSKGVISLWGIIKQHVSKHRYQTIEDLKQAVREAFRKSHRLGAASFCAATMMAPY</sequence>
<protein>
    <submittedName>
        <fullName evidence="1">Uncharacterized protein</fullName>
    </submittedName>
</protein>
<dbReference type="EMBL" id="JAJSOF020000033">
    <property type="protein sequence ID" value="KAJ4429949.1"/>
    <property type="molecule type" value="Genomic_DNA"/>
</dbReference>
<reference evidence="1 2" key="1">
    <citation type="journal article" date="2022" name="Allergy">
        <title>Genome assembly and annotation of Periplaneta americana reveal a comprehensive cockroach allergen profile.</title>
        <authorList>
            <person name="Wang L."/>
            <person name="Xiong Q."/>
            <person name="Saelim N."/>
            <person name="Wang L."/>
            <person name="Nong W."/>
            <person name="Wan A.T."/>
            <person name="Shi M."/>
            <person name="Liu X."/>
            <person name="Cao Q."/>
            <person name="Hui J.H.L."/>
            <person name="Sookrung N."/>
            <person name="Leung T.F."/>
            <person name="Tungtrongchitr A."/>
            <person name="Tsui S.K.W."/>
        </authorList>
    </citation>
    <scope>NUCLEOTIDE SEQUENCE [LARGE SCALE GENOMIC DNA]</scope>
    <source>
        <strain evidence="1">PWHHKU_190912</strain>
    </source>
</reference>
<dbReference type="Proteomes" id="UP001148838">
    <property type="component" value="Unassembled WGS sequence"/>
</dbReference>
<accession>A0ABQ8S7U7</accession>
<comment type="caution">
    <text evidence="1">The sequence shown here is derived from an EMBL/GenBank/DDBJ whole genome shotgun (WGS) entry which is preliminary data.</text>
</comment>
<dbReference type="InterPro" id="IPR036397">
    <property type="entry name" value="RNaseH_sf"/>
</dbReference>
<proteinExistence type="predicted"/>
<evidence type="ECO:0000313" key="2">
    <source>
        <dbReference type="Proteomes" id="UP001148838"/>
    </source>
</evidence>
<keyword evidence="2" id="KW-1185">Reference proteome</keyword>
<gene>
    <name evidence="1" type="ORF">ANN_22153</name>
</gene>
<organism evidence="1 2">
    <name type="scientific">Periplaneta americana</name>
    <name type="common">American cockroach</name>
    <name type="synonym">Blatta americana</name>
    <dbReference type="NCBI Taxonomy" id="6978"/>
    <lineage>
        <taxon>Eukaryota</taxon>
        <taxon>Metazoa</taxon>
        <taxon>Ecdysozoa</taxon>
        <taxon>Arthropoda</taxon>
        <taxon>Hexapoda</taxon>
        <taxon>Insecta</taxon>
        <taxon>Pterygota</taxon>
        <taxon>Neoptera</taxon>
        <taxon>Polyneoptera</taxon>
        <taxon>Dictyoptera</taxon>
        <taxon>Blattodea</taxon>
        <taxon>Blattoidea</taxon>
        <taxon>Blattidae</taxon>
        <taxon>Blattinae</taxon>
        <taxon>Periplaneta</taxon>
    </lineage>
</organism>
<name>A0ABQ8S7U7_PERAM</name>